<organism evidence="1 2">
    <name type="scientific">Hyalomma asiaticum</name>
    <name type="common">Tick</name>
    <dbReference type="NCBI Taxonomy" id="266040"/>
    <lineage>
        <taxon>Eukaryota</taxon>
        <taxon>Metazoa</taxon>
        <taxon>Ecdysozoa</taxon>
        <taxon>Arthropoda</taxon>
        <taxon>Chelicerata</taxon>
        <taxon>Arachnida</taxon>
        <taxon>Acari</taxon>
        <taxon>Parasitiformes</taxon>
        <taxon>Ixodida</taxon>
        <taxon>Ixodoidea</taxon>
        <taxon>Ixodidae</taxon>
        <taxon>Hyalomminae</taxon>
        <taxon>Hyalomma</taxon>
    </lineage>
</organism>
<dbReference type="EMBL" id="CM023487">
    <property type="protein sequence ID" value="KAH6926412.1"/>
    <property type="molecule type" value="Genomic_DNA"/>
</dbReference>
<proteinExistence type="predicted"/>
<evidence type="ECO:0000313" key="1">
    <source>
        <dbReference type="EMBL" id="KAH6926412.1"/>
    </source>
</evidence>
<accession>A0ACB7RX74</accession>
<dbReference type="Proteomes" id="UP000821845">
    <property type="component" value="Chromosome 7"/>
</dbReference>
<keyword evidence="2" id="KW-1185">Reference proteome</keyword>
<comment type="caution">
    <text evidence="1">The sequence shown here is derived from an EMBL/GenBank/DDBJ whole genome shotgun (WGS) entry which is preliminary data.</text>
</comment>
<evidence type="ECO:0000313" key="2">
    <source>
        <dbReference type="Proteomes" id="UP000821845"/>
    </source>
</evidence>
<protein>
    <submittedName>
        <fullName evidence="1">Uncharacterized protein</fullName>
    </submittedName>
</protein>
<gene>
    <name evidence="1" type="ORF">HPB50_018143</name>
</gene>
<name>A0ACB7RX74_HYAAI</name>
<reference evidence="1" key="1">
    <citation type="submission" date="2020-05" db="EMBL/GenBank/DDBJ databases">
        <title>Large-scale comparative analyses of tick genomes elucidate their genetic diversity and vector capacities.</title>
        <authorList>
            <person name="Jia N."/>
            <person name="Wang J."/>
            <person name="Shi W."/>
            <person name="Du L."/>
            <person name="Sun Y."/>
            <person name="Zhan W."/>
            <person name="Jiang J."/>
            <person name="Wang Q."/>
            <person name="Zhang B."/>
            <person name="Ji P."/>
            <person name="Sakyi L.B."/>
            <person name="Cui X."/>
            <person name="Yuan T."/>
            <person name="Jiang B."/>
            <person name="Yang W."/>
            <person name="Lam T.T.-Y."/>
            <person name="Chang Q."/>
            <person name="Ding S."/>
            <person name="Wang X."/>
            <person name="Zhu J."/>
            <person name="Ruan X."/>
            <person name="Zhao L."/>
            <person name="Wei J."/>
            <person name="Que T."/>
            <person name="Du C."/>
            <person name="Cheng J."/>
            <person name="Dai P."/>
            <person name="Han X."/>
            <person name="Huang E."/>
            <person name="Gao Y."/>
            <person name="Liu J."/>
            <person name="Shao H."/>
            <person name="Ye R."/>
            <person name="Li L."/>
            <person name="Wei W."/>
            <person name="Wang X."/>
            <person name="Wang C."/>
            <person name="Yang T."/>
            <person name="Huo Q."/>
            <person name="Li W."/>
            <person name="Guo W."/>
            <person name="Chen H."/>
            <person name="Zhou L."/>
            <person name="Ni X."/>
            <person name="Tian J."/>
            <person name="Zhou Y."/>
            <person name="Sheng Y."/>
            <person name="Liu T."/>
            <person name="Pan Y."/>
            <person name="Xia L."/>
            <person name="Li J."/>
            <person name="Zhao F."/>
            <person name="Cao W."/>
        </authorList>
    </citation>
    <scope>NUCLEOTIDE SEQUENCE</scope>
    <source>
        <strain evidence="1">Hyas-2018</strain>
    </source>
</reference>
<sequence>MEGQLTSAKVEQKIRQPIHKMTMNGVVETTRERLDAALYADKSNRAVATVVDRNLREIGSASIPCTSMTEAEETAIALAIANGNSRRLSLNILTDGGLQEFPAWEGRPYVSPPPIRHSIIGTPRDMGLEFREP</sequence>